<dbReference type="Proteomes" id="UP000823388">
    <property type="component" value="Chromosome 4K"/>
</dbReference>
<dbReference type="AlphaFoldDB" id="A0A8T0TUP6"/>
<feature type="compositionally biased region" description="Pro residues" evidence="1">
    <location>
        <begin position="34"/>
        <end position="50"/>
    </location>
</feature>
<gene>
    <name evidence="2" type="ORF">PVAP13_4KG116600</name>
</gene>
<feature type="region of interest" description="Disordered" evidence="1">
    <location>
        <begin position="1"/>
        <end position="127"/>
    </location>
</feature>
<evidence type="ECO:0000256" key="1">
    <source>
        <dbReference type="SAM" id="MobiDB-lite"/>
    </source>
</evidence>
<name>A0A8T0TUP6_PANVG</name>
<proteinExistence type="predicted"/>
<reference evidence="2" key="1">
    <citation type="submission" date="2020-05" db="EMBL/GenBank/DDBJ databases">
        <title>WGS assembly of Panicum virgatum.</title>
        <authorList>
            <person name="Lovell J.T."/>
            <person name="Jenkins J."/>
            <person name="Shu S."/>
            <person name="Juenger T.E."/>
            <person name="Schmutz J."/>
        </authorList>
    </citation>
    <scope>NUCLEOTIDE SEQUENCE</scope>
    <source>
        <strain evidence="2">AP13</strain>
    </source>
</reference>
<protein>
    <submittedName>
        <fullName evidence="2">Uncharacterized protein</fullName>
    </submittedName>
</protein>
<evidence type="ECO:0000313" key="2">
    <source>
        <dbReference type="EMBL" id="KAG2611579.1"/>
    </source>
</evidence>
<dbReference type="EMBL" id="CM029043">
    <property type="protein sequence ID" value="KAG2611579.1"/>
    <property type="molecule type" value="Genomic_DNA"/>
</dbReference>
<keyword evidence="3" id="KW-1185">Reference proteome</keyword>
<feature type="compositionally biased region" description="Polar residues" evidence="1">
    <location>
        <begin position="101"/>
        <end position="114"/>
    </location>
</feature>
<evidence type="ECO:0000313" key="3">
    <source>
        <dbReference type="Proteomes" id="UP000823388"/>
    </source>
</evidence>
<feature type="compositionally biased region" description="Basic and acidic residues" evidence="1">
    <location>
        <begin position="75"/>
        <end position="94"/>
    </location>
</feature>
<accession>A0A8T0TUP6</accession>
<organism evidence="2 3">
    <name type="scientific">Panicum virgatum</name>
    <name type="common">Blackwell switchgrass</name>
    <dbReference type="NCBI Taxonomy" id="38727"/>
    <lineage>
        <taxon>Eukaryota</taxon>
        <taxon>Viridiplantae</taxon>
        <taxon>Streptophyta</taxon>
        <taxon>Embryophyta</taxon>
        <taxon>Tracheophyta</taxon>
        <taxon>Spermatophyta</taxon>
        <taxon>Magnoliopsida</taxon>
        <taxon>Liliopsida</taxon>
        <taxon>Poales</taxon>
        <taxon>Poaceae</taxon>
        <taxon>PACMAD clade</taxon>
        <taxon>Panicoideae</taxon>
        <taxon>Panicodae</taxon>
        <taxon>Paniceae</taxon>
        <taxon>Panicinae</taxon>
        <taxon>Panicum</taxon>
        <taxon>Panicum sect. Hiantes</taxon>
    </lineage>
</organism>
<feature type="compositionally biased region" description="Low complexity" evidence="1">
    <location>
        <begin position="1"/>
        <end position="15"/>
    </location>
</feature>
<sequence>MSSRLPARPRLPSLRKISQSNPSIKLFNPRFQPARPPPPGRLPPPPPPVIPSAAHPRPRGRIRKASASPLLASILERHLHKDRESGKAGRPVDPRRHRQRSSSASLTPADQTGLTGRPDRSDRSASAGAKFGCQQGAACGRWFWALCPSCHQQLSGHLRCHPV</sequence>
<comment type="caution">
    <text evidence="2">The sequence shown here is derived from an EMBL/GenBank/DDBJ whole genome shotgun (WGS) entry which is preliminary data.</text>
</comment>